<comment type="caution">
    <text evidence="2">The sequence shown here is derived from an EMBL/GenBank/DDBJ whole genome shotgun (WGS) entry which is preliminary data.</text>
</comment>
<organism evidence="2 3">
    <name type="scientific">Mycena citricolor</name>
    <dbReference type="NCBI Taxonomy" id="2018698"/>
    <lineage>
        <taxon>Eukaryota</taxon>
        <taxon>Fungi</taxon>
        <taxon>Dikarya</taxon>
        <taxon>Basidiomycota</taxon>
        <taxon>Agaricomycotina</taxon>
        <taxon>Agaricomycetes</taxon>
        <taxon>Agaricomycetidae</taxon>
        <taxon>Agaricales</taxon>
        <taxon>Marasmiineae</taxon>
        <taxon>Mycenaceae</taxon>
        <taxon>Mycena</taxon>
    </lineage>
</organism>
<dbReference type="InterPro" id="IPR018824">
    <property type="entry name" value="Conidiation-specific_6"/>
</dbReference>
<dbReference type="AlphaFoldDB" id="A0AAD2GSA1"/>
<gene>
    <name evidence="2" type="ORF">MYCIT1_LOCUS1580</name>
</gene>
<dbReference type="Proteomes" id="UP001295794">
    <property type="component" value="Unassembled WGS sequence"/>
</dbReference>
<feature type="domain" description="F-box" evidence="1">
    <location>
        <begin position="142"/>
        <end position="187"/>
    </location>
</feature>
<protein>
    <recommendedName>
        <fullName evidence="1">F-box domain-containing protein</fullName>
    </recommendedName>
</protein>
<name>A0AAD2GSA1_9AGAR</name>
<dbReference type="Pfam" id="PF10346">
    <property type="entry name" value="Con-6"/>
    <property type="match status" value="1"/>
</dbReference>
<dbReference type="InterPro" id="IPR001810">
    <property type="entry name" value="F-box_dom"/>
</dbReference>
<sequence length="578" mass="65071">MTHTFPRMLKTRSRLEYRLPTTQHIPHMNLFTHSKRRHHRAFYRRDPDRVAGGYKAALANPRTTREGRKHAKAELHAMGRSAHVPLMTKIRRALGIRKTPRRERKAEARRREYEEPIIRVEDILIPPTLILKMLSHFGRGCPTDHLILPNELWFSIFTHLPPAALKDVFETSFRFRELSRSLRYRRLVLDPLCPCYAGPGHQHGAGWIDAWLGRLSAPPIATHVLELVISFQFLGALFGKPTGVHSPHAQAYVRPLLEAVHQFPRLRNLTLRLPFGWEFDLDALPVGRVLDELWIEGGILRSSAHESLRTKSFVYTNFPRSSSPCGETGNSFLAALDATHLASLTLYPSFDCHPTANIDPALCRRFAALRRLEVQGCSGPFVHDVRSIVAAFPAVEELVVDGEYPSCRCATPDRQLPPLAALRSYTGPADYAPIFLAGSRCSRVVFDTFHTQQTIAAVLTQNTTVFENVTEFGCKIRLESLLNSDVLDIRRAMPRASKLELCIADLLGPEPLDEDEDDLELHADDLSNLPCILASQLMAAKSDPLHVTIDWELCCEVVDVLGSTGGLSRRSPRMVLKN</sequence>
<evidence type="ECO:0000313" key="2">
    <source>
        <dbReference type="EMBL" id="CAK5262671.1"/>
    </source>
</evidence>
<accession>A0AAD2GSA1</accession>
<dbReference type="EMBL" id="CAVNYO010000022">
    <property type="protein sequence ID" value="CAK5262671.1"/>
    <property type="molecule type" value="Genomic_DNA"/>
</dbReference>
<proteinExistence type="predicted"/>
<evidence type="ECO:0000259" key="1">
    <source>
        <dbReference type="PROSITE" id="PS50181"/>
    </source>
</evidence>
<reference evidence="2" key="1">
    <citation type="submission" date="2023-11" db="EMBL/GenBank/DDBJ databases">
        <authorList>
            <person name="De Vega J J."/>
            <person name="De Vega J J."/>
        </authorList>
    </citation>
    <scope>NUCLEOTIDE SEQUENCE</scope>
</reference>
<keyword evidence="3" id="KW-1185">Reference proteome</keyword>
<dbReference type="PROSITE" id="PS50181">
    <property type="entry name" value="FBOX"/>
    <property type="match status" value="1"/>
</dbReference>
<evidence type="ECO:0000313" key="3">
    <source>
        <dbReference type="Proteomes" id="UP001295794"/>
    </source>
</evidence>